<gene>
    <name evidence="4" type="ORF">SCLAV_4358</name>
</gene>
<proteinExistence type="predicted"/>
<dbReference type="SMART" id="SM00458">
    <property type="entry name" value="RICIN"/>
    <property type="match status" value="1"/>
</dbReference>
<feature type="region of interest" description="Disordered" evidence="1">
    <location>
        <begin position="1"/>
        <end position="35"/>
    </location>
</feature>
<keyword evidence="2" id="KW-1133">Transmembrane helix</keyword>
<dbReference type="eggNOG" id="COG3325">
    <property type="taxonomic scope" value="Bacteria"/>
</dbReference>
<dbReference type="PROSITE" id="PS50231">
    <property type="entry name" value="RICIN_B_LECTIN"/>
    <property type="match status" value="1"/>
</dbReference>
<dbReference type="Proteomes" id="UP000002357">
    <property type="component" value="Chromosome"/>
</dbReference>
<feature type="compositionally biased region" description="Pro residues" evidence="1">
    <location>
        <begin position="181"/>
        <end position="221"/>
    </location>
</feature>
<dbReference type="KEGG" id="sclf:BB341_07065"/>
<evidence type="ECO:0000256" key="1">
    <source>
        <dbReference type="SAM" id="MobiDB-lite"/>
    </source>
</evidence>
<evidence type="ECO:0000313" key="4">
    <source>
        <dbReference type="EMBL" id="EFG09431.1"/>
    </source>
</evidence>
<accession>E2Q7P9</accession>
<evidence type="ECO:0000256" key="2">
    <source>
        <dbReference type="SAM" id="Phobius"/>
    </source>
</evidence>
<dbReference type="EMBL" id="CM000913">
    <property type="protein sequence ID" value="EFG09431.1"/>
    <property type="molecule type" value="Genomic_DNA"/>
</dbReference>
<dbReference type="Gene3D" id="2.80.10.50">
    <property type="match status" value="1"/>
</dbReference>
<keyword evidence="2" id="KW-0472">Membrane</keyword>
<feature type="transmembrane region" description="Helical" evidence="2">
    <location>
        <begin position="40"/>
        <end position="61"/>
    </location>
</feature>
<feature type="domain" description="Ricin B lectin" evidence="3">
    <location>
        <begin position="234"/>
        <end position="361"/>
    </location>
</feature>
<feature type="compositionally biased region" description="Low complexity" evidence="1">
    <location>
        <begin position="159"/>
        <end position="180"/>
    </location>
</feature>
<sequence length="361" mass="37026">MTRQASRRPSGDPGPQNRFSDVFAGQPATIRRGPLPGRRVWTALGAAGGLTCLSLLTAALVGQVDFGGERTEKAAAERTTAAEQQPPGPAGLDGADGADGVDGVDGVDEVDGVDAGHEYSDEYPDNTESGDDTASEGVPPAVGSGKGAKSGSGTGSGARPGTATGPGTAPARGSGTGAPAPQRPAPPPADKPRPPAPPVPKPPAPKPPAPKPPTAPQPVKPVKPVKPVNYVAKGPTKNRALNRCVDVVGGVVTDGAALRATTCSGQQRQRWEFRKDGEVWSRINRVYCMDVQWGNTGSGTPLQVAHCSGNPAQQLRLRSDGTIHNPRSGKCVEAVDEGGKRGIRLQLQRCDGSGAQRWLVG</sequence>
<feature type="compositionally biased region" description="Acidic residues" evidence="1">
    <location>
        <begin position="121"/>
        <end position="134"/>
    </location>
</feature>
<dbReference type="SUPFAM" id="SSF50370">
    <property type="entry name" value="Ricin B-like lectins"/>
    <property type="match status" value="1"/>
</dbReference>
<feature type="compositionally biased region" description="Gly residues" evidence="1">
    <location>
        <begin position="144"/>
        <end position="158"/>
    </location>
</feature>
<dbReference type="InterPro" id="IPR035992">
    <property type="entry name" value="Ricin_B-like_lectins"/>
</dbReference>
<dbReference type="InterPro" id="IPR000772">
    <property type="entry name" value="Ricin_B_lectin"/>
</dbReference>
<dbReference type="GeneID" id="93729178"/>
<keyword evidence="5" id="KW-1185">Reference proteome</keyword>
<dbReference type="STRING" id="1901.BB341_07065"/>
<reference evidence="4 5" key="1">
    <citation type="journal article" date="2010" name="Genome Biol. Evol.">
        <title>The sequence of a 1.8-mb bacterial linear plasmid reveals a rich evolutionary reservoir of secondary metabolic pathways.</title>
        <authorList>
            <person name="Medema M.H."/>
            <person name="Trefzer A."/>
            <person name="Kovalchuk A."/>
            <person name="van den Berg M."/>
            <person name="Mueller U."/>
            <person name="Heijne W."/>
            <person name="Wu L."/>
            <person name="Alam M.T."/>
            <person name="Ronning C.M."/>
            <person name="Nierman W.C."/>
            <person name="Bovenberg R.A.L."/>
            <person name="Breitling R."/>
            <person name="Takano E."/>
        </authorList>
    </citation>
    <scope>NUCLEOTIDE SEQUENCE [LARGE SCALE GENOMIC DNA]</scope>
    <source>
        <strain evidence="5">ATCC 27064 / DSM 738 / JCM 4710 / NBRC 13307 / NCIMB 12785 / NRRL 3585 / VKM Ac-602</strain>
    </source>
</reference>
<keyword evidence="2" id="KW-0812">Transmembrane</keyword>
<organism evidence="4 5">
    <name type="scientific">Streptomyces clavuligerus</name>
    <dbReference type="NCBI Taxonomy" id="1901"/>
    <lineage>
        <taxon>Bacteria</taxon>
        <taxon>Bacillati</taxon>
        <taxon>Actinomycetota</taxon>
        <taxon>Actinomycetes</taxon>
        <taxon>Kitasatosporales</taxon>
        <taxon>Streptomycetaceae</taxon>
        <taxon>Streptomyces</taxon>
    </lineage>
</organism>
<dbReference type="RefSeq" id="WP_003961902.1">
    <property type="nucleotide sequence ID" value="NZ_CM000913.1"/>
</dbReference>
<evidence type="ECO:0000313" key="5">
    <source>
        <dbReference type="Proteomes" id="UP000002357"/>
    </source>
</evidence>
<feature type="region of interest" description="Disordered" evidence="1">
    <location>
        <begin position="71"/>
        <end position="227"/>
    </location>
</feature>
<dbReference type="Pfam" id="PF00652">
    <property type="entry name" value="Ricin_B_lectin"/>
    <property type="match status" value="1"/>
</dbReference>
<dbReference type="AlphaFoldDB" id="E2Q7P9"/>
<evidence type="ECO:0000259" key="3">
    <source>
        <dbReference type="SMART" id="SM00458"/>
    </source>
</evidence>
<protein>
    <submittedName>
        <fullName evidence="4">Putative hydrolytic protein</fullName>
    </submittedName>
</protein>
<name>E2Q7P9_STRCL</name>
<dbReference type="OrthoDB" id="4175653at2"/>